<dbReference type="EMBL" id="ML996158">
    <property type="protein sequence ID" value="KAF2733681.1"/>
    <property type="molecule type" value="Genomic_DNA"/>
</dbReference>
<keyword evidence="1" id="KW-0732">Signal</keyword>
<organism evidence="2 3">
    <name type="scientific">Polyplosphaeria fusca</name>
    <dbReference type="NCBI Taxonomy" id="682080"/>
    <lineage>
        <taxon>Eukaryota</taxon>
        <taxon>Fungi</taxon>
        <taxon>Dikarya</taxon>
        <taxon>Ascomycota</taxon>
        <taxon>Pezizomycotina</taxon>
        <taxon>Dothideomycetes</taxon>
        <taxon>Pleosporomycetidae</taxon>
        <taxon>Pleosporales</taxon>
        <taxon>Tetraplosphaeriaceae</taxon>
        <taxon>Polyplosphaeria</taxon>
    </lineage>
</organism>
<protein>
    <submittedName>
        <fullName evidence="2">Uncharacterized protein</fullName>
    </submittedName>
</protein>
<keyword evidence="3" id="KW-1185">Reference proteome</keyword>
<gene>
    <name evidence="2" type="ORF">EJ04DRAFT_494883</name>
</gene>
<reference evidence="2" key="1">
    <citation type="journal article" date="2020" name="Stud. Mycol.">
        <title>101 Dothideomycetes genomes: a test case for predicting lifestyles and emergence of pathogens.</title>
        <authorList>
            <person name="Haridas S."/>
            <person name="Albert R."/>
            <person name="Binder M."/>
            <person name="Bloem J."/>
            <person name="Labutti K."/>
            <person name="Salamov A."/>
            <person name="Andreopoulos B."/>
            <person name="Baker S."/>
            <person name="Barry K."/>
            <person name="Bills G."/>
            <person name="Bluhm B."/>
            <person name="Cannon C."/>
            <person name="Castanera R."/>
            <person name="Culley D."/>
            <person name="Daum C."/>
            <person name="Ezra D."/>
            <person name="Gonzalez J."/>
            <person name="Henrissat B."/>
            <person name="Kuo A."/>
            <person name="Liang C."/>
            <person name="Lipzen A."/>
            <person name="Lutzoni F."/>
            <person name="Magnuson J."/>
            <person name="Mondo S."/>
            <person name="Nolan M."/>
            <person name="Ohm R."/>
            <person name="Pangilinan J."/>
            <person name="Park H.-J."/>
            <person name="Ramirez L."/>
            <person name="Alfaro M."/>
            <person name="Sun H."/>
            <person name="Tritt A."/>
            <person name="Yoshinaga Y."/>
            <person name="Zwiers L.-H."/>
            <person name="Turgeon B."/>
            <person name="Goodwin S."/>
            <person name="Spatafora J."/>
            <person name="Crous P."/>
            <person name="Grigoriev I."/>
        </authorList>
    </citation>
    <scope>NUCLEOTIDE SEQUENCE</scope>
    <source>
        <strain evidence="2">CBS 125425</strain>
    </source>
</reference>
<evidence type="ECO:0000313" key="2">
    <source>
        <dbReference type="EMBL" id="KAF2733681.1"/>
    </source>
</evidence>
<feature type="signal peptide" evidence="1">
    <location>
        <begin position="1"/>
        <end position="21"/>
    </location>
</feature>
<dbReference type="OrthoDB" id="2730619at2759"/>
<comment type="caution">
    <text evidence="2">The sequence shown here is derived from an EMBL/GenBank/DDBJ whole genome shotgun (WGS) entry which is preliminary data.</text>
</comment>
<evidence type="ECO:0000313" key="3">
    <source>
        <dbReference type="Proteomes" id="UP000799444"/>
    </source>
</evidence>
<dbReference type="Pfam" id="PF18951">
    <property type="entry name" value="DUF5695"/>
    <property type="match status" value="1"/>
</dbReference>
<name>A0A9P4V1X8_9PLEO</name>
<evidence type="ECO:0000256" key="1">
    <source>
        <dbReference type="SAM" id="SignalP"/>
    </source>
</evidence>
<proteinExistence type="predicted"/>
<dbReference type="InterPro" id="IPR043750">
    <property type="entry name" value="DUF5695"/>
</dbReference>
<sequence length="906" mass="99329">MVKLRNAALLAVTAAFSFVASQDNLGLSQGYTAITTTFFNGRLVKSSQTLASLRSGPGGYDFLPFDILPQLAFNGAHHIGDVTLRYRTSKSSPWIGLDSANSRKAVSPLRNLGSSVIAAASLNPTLSESLPLNITREWFKLGNDLAMLINLTNLGTNTVEIGSLGLPLSINNIFTGRTAEKTQDLCSLADPYIGLNAGYVQVTPLKGTGNALTILPLGNTSFEAWRFLSEPQGNYGYQSQTFEGNYEWQIHTSAYVENEWKNAKPWNPPTSKILQPGEIYSVGLRFALARSIQTIEETVTNAGVPLAVGIPGYIIPSDLAASLYLNYSSPVKSIDTGGAFAVTPPSSPTGAYKLNPTESSWGRARVTVTYADGKNQTIHYYITKSTPATLQDLGNFFTTKAFFNDSSDPFSRAPSIMTYDRDLQKIVTQDPRVWISGLSDEGGTGAYLATTLKQLIQPNPHELSIIDSFLHLTLAHTIQQNNTHSVVASTFFHDPSTTFPYDPTLDWTTWSSWSKPRAYTTRRAYNYIHPVAAYWTLYRIARTHPSLPLRAPWKWYLLRAYNTTQHCLSNRAANCSYGLEGLMGETVLHSLLLDLQRENLSTEALALESTMRFRAELWNTQPLPFASEMAWDSTAQEGVYIWSAYFNLSTTATKAVDSVRGYMPSVAHWAWNGNARRYWDFLYAGKERRVERQGHHYGSALNGLVMLGAYERGGNGGGGGGGLYGLRVGYAGSMGAVAGVGREGFASAAFHTWPERLGWDGYSGDYGQGFLGMVLGQCVYVVSDGRFGDVVFGGNVVEGGQQKGLLVVEPRDVVRRRVFVGKMGLKIEIDDGVIERVEVDFEGKRVILAVGDRAVSEALRAERIVVWLSQPGSENLRYKVIGAETERGGWRVSFADGKAKVTIVEA</sequence>
<accession>A0A9P4V1X8</accession>
<feature type="chain" id="PRO_5040251160" evidence="1">
    <location>
        <begin position="22"/>
        <end position="906"/>
    </location>
</feature>
<dbReference type="Proteomes" id="UP000799444">
    <property type="component" value="Unassembled WGS sequence"/>
</dbReference>
<dbReference type="AlphaFoldDB" id="A0A9P4V1X8"/>